<evidence type="ECO:0000256" key="5">
    <source>
        <dbReference type="SAM" id="SignalP"/>
    </source>
</evidence>
<dbReference type="PANTHER" id="PTHR30532">
    <property type="entry name" value="IRON III DICITRATE-BINDING PERIPLASMIC PROTEIN"/>
    <property type="match status" value="1"/>
</dbReference>
<keyword evidence="3" id="KW-0813">Transport</keyword>
<feature type="domain" description="Fe/B12 periplasmic-binding" evidence="6">
    <location>
        <begin position="61"/>
        <end position="319"/>
    </location>
</feature>
<evidence type="ECO:0000313" key="8">
    <source>
        <dbReference type="Proteomes" id="UP000194933"/>
    </source>
</evidence>
<evidence type="ECO:0000256" key="4">
    <source>
        <dbReference type="ARBA" id="ARBA00022729"/>
    </source>
</evidence>
<dbReference type="Gene3D" id="3.40.50.1980">
    <property type="entry name" value="Nitrogenase molybdenum iron protein domain"/>
    <property type="match status" value="2"/>
</dbReference>
<reference evidence="7 8" key="1">
    <citation type="submission" date="2017-05" db="EMBL/GenBank/DDBJ databases">
        <title>The Genome Sequence of Enterococcus sp. 10A9_DIV0425.</title>
        <authorList>
            <consortium name="The Broad Institute Genomics Platform"/>
            <consortium name="The Broad Institute Genomic Center for Infectious Diseases"/>
            <person name="Earl A."/>
            <person name="Manson A."/>
            <person name="Schwartman J."/>
            <person name="Gilmore M."/>
            <person name="Abouelleil A."/>
            <person name="Cao P."/>
            <person name="Chapman S."/>
            <person name="Cusick C."/>
            <person name="Shea T."/>
            <person name="Young S."/>
            <person name="Neafsey D."/>
            <person name="Nusbaum C."/>
            <person name="Birren B."/>
        </authorList>
    </citation>
    <scope>NUCLEOTIDE SEQUENCE [LARGE SCALE GENOMIC DNA]</scope>
    <source>
        <strain evidence="7 8">10A9_DIV0425</strain>
    </source>
</reference>
<keyword evidence="4 5" id="KW-0732">Signal</keyword>
<comment type="caution">
    <text evidence="7">The sequence shown here is derived from an EMBL/GenBank/DDBJ whole genome shotgun (WGS) entry which is preliminary data.</text>
</comment>
<dbReference type="EMBL" id="NGMO01000001">
    <property type="protein sequence ID" value="OTP12343.1"/>
    <property type="molecule type" value="Genomic_DNA"/>
</dbReference>
<feature type="chain" id="PRO_5012157826" evidence="5">
    <location>
        <begin position="22"/>
        <end position="319"/>
    </location>
</feature>
<dbReference type="InterPro" id="IPR002491">
    <property type="entry name" value="ABC_transptr_periplasmic_BD"/>
</dbReference>
<keyword evidence="8" id="KW-1185">Reference proteome</keyword>
<feature type="signal peptide" evidence="5">
    <location>
        <begin position="1"/>
        <end position="21"/>
    </location>
</feature>
<dbReference type="Pfam" id="PF01497">
    <property type="entry name" value="Peripla_BP_2"/>
    <property type="match status" value="1"/>
</dbReference>
<dbReference type="Proteomes" id="UP000194933">
    <property type="component" value="Unassembled WGS sequence"/>
</dbReference>
<dbReference type="STRING" id="1987383.A5844_000575"/>
<accession>A0A2C9XQ69</accession>
<dbReference type="PROSITE" id="PS50983">
    <property type="entry name" value="FE_B12_PBP"/>
    <property type="match status" value="1"/>
</dbReference>
<organism evidence="7 8">
    <name type="scientific">Candidatus Enterococcus wittei</name>
    <dbReference type="NCBI Taxonomy" id="1987383"/>
    <lineage>
        <taxon>Bacteria</taxon>
        <taxon>Bacillati</taxon>
        <taxon>Bacillota</taxon>
        <taxon>Bacilli</taxon>
        <taxon>Lactobacillales</taxon>
        <taxon>Enterococcaceae</taxon>
        <taxon>Enterococcus</taxon>
    </lineage>
</organism>
<comment type="subcellular location">
    <subcellularLocation>
        <location evidence="1">Cell envelope</location>
    </subcellularLocation>
</comment>
<dbReference type="AlphaFoldDB" id="A0A2C9XQ69"/>
<dbReference type="SUPFAM" id="SSF53807">
    <property type="entry name" value="Helical backbone' metal receptor"/>
    <property type="match status" value="1"/>
</dbReference>
<dbReference type="RefSeq" id="WP_086283746.1">
    <property type="nucleotide sequence ID" value="NZ_NGMO01000001.1"/>
</dbReference>
<evidence type="ECO:0000256" key="1">
    <source>
        <dbReference type="ARBA" id="ARBA00004196"/>
    </source>
</evidence>
<dbReference type="GO" id="GO:0030288">
    <property type="term" value="C:outer membrane-bounded periplasmic space"/>
    <property type="evidence" value="ECO:0007669"/>
    <property type="project" value="TreeGrafter"/>
</dbReference>
<protein>
    <submittedName>
        <fullName evidence="7">ABC transporter periplasmic substrate-binding protein</fullName>
    </submittedName>
</protein>
<proteinExistence type="inferred from homology"/>
<dbReference type="InterPro" id="IPR051313">
    <property type="entry name" value="Bact_iron-sidero_bind"/>
</dbReference>
<gene>
    <name evidence="7" type="ORF">A5844_000575</name>
</gene>
<evidence type="ECO:0000256" key="2">
    <source>
        <dbReference type="ARBA" id="ARBA00008814"/>
    </source>
</evidence>
<name>A0A2C9XQ69_9ENTE</name>
<evidence type="ECO:0000313" key="7">
    <source>
        <dbReference type="EMBL" id="OTP12343.1"/>
    </source>
</evidence>
<evidence type="ECO:0000259" key="6">
    <source>
        <dbReference type="PROSITE" id="PS50983"/>
    </source>
</evidence>
<comment type="similarity">
    <text evidence="2">Belongs to the bacterial solute-binding protein 8 family.</text>
</comment>
<dbReference type="GO" id="GO:1901678">
    <property type="term" value="P:iron coordination entity transport"/>
    <property type="evidence" value="ECO:0007669"/>
    <property type="project" value="UniProtKB-ARBA"/>
</dbReference>
<evidence type="ECO:0000256" key="3">
    <source>
        <dbReference type="ARBA" id="ARBA00022448"/>
    </source>
</evidence>
<dbReference type="PROSITE" id="PS51257">
    <property type="entry name" value="PROKAR_LIPOPROTEIN"/>
    <property type="match status" value="1"/>
</dbReference>
<dbReference type="PANTHER" id="PTHR30532:SF1">
    <property type="entry name" value="IRON(3+)-HYDROXAMATE-BINDING PROTEIN FHUD"/>
    <property type="match status" value="1"/>
</dbReference>
<sequence length="319" mass="35396">MKRKNKFFTITSTLLAIGVFAACSPASKQTDNTASSTTNIDNGTHTVTDTLGHSVKVPNQPKRIIGSYLEDYLIALGEKPVAQWTVGSGSVQDYLQEDLKEVPTISYDLPYENVLSFEPDLLLVSSSATVEGGKYEQYQKIAPTYVVKNGTDVTWEDQLQDIGHVLNKEDKANEIISDYQSHAKETRENLANKIDGKSAAVLWVTNNSAFMVSQNRSSGRIVYEDLKFEVPALVEEVSKEATSDWSAISSEKLAELDADYLILVNSDEQAAMFDEPAWKNLKAVKENHVLEFGPDSSWLYNGPIASRQMIDDINKELTN</sequence>
<dbReference type="CDD" id="cd01138">
    <property type="entry name" value="FeuA"/>
    <property type="match status" value="1"/>
</dbReference>